<accession>A0A366G490</accession>
<sequence>MSLSDELKKSPPPRQRGQGRQAFIARRNEIEQALDDGYSSAEIWQHLHDKGVMPIQYRQFVRYVDRYITSKQANEQPPVSSGLNNPPTVEREKKEDREAPKQVKNKDDLTRRFQYDAKGKSEEDLI</sequence>
<reference evidence="2 3" key="1">
    <citation type="submission" date="2018-06" db="EMBL/GenBank/DDBJ databases">
        <title>Freshwater and sediment microbial communities from various areas in North America, analyzing microbe dynamics in response to fracking.</title>
        <authorList>
            <person name="Lamendella R."/>
        </authorList>
    </citation>
    <scope>NUCLEOTIDE SEQUENCE [LARGE SCALE GENOMIC DNA]</scope>
    <source>
        <strain evidence="2 3">114J</strain>
    </source>
</reference>
<organism evidence="2 3">
    <name type="scientific">Marinobacter pelagius</name>
    <dbReference type="NCBI Taxonomy" id="379482"/>
    <lineage>
        <taxon>Bacteria</taxon>
        <taxon>Pseudomonadati</taxon>
        <taxon>Pseudomonadota</taxon>
        <taxon>Gammaproteobacteria</taxon>
        <taxon>Pseudomonadales</taxon>
        <taxon>Marinobacteraceae</taxon>
        <taxon>Marinobacter</taxon>
    </lineage>
</organism>
<gene>
    <name evidence="2" type="ORF">DET50_1309</name>
</gene>
<dbReference type="EMBL" id="QNRO01000030">
    <property type="protein sequence ID" value="RBP21718.1"/>
    <property type="molecule type" value="Genomic_DNA"/>
</dbReference>
<proteinExistence type="predicted"/>
<dbReference type="Proteomes" id="UP000252995">
    <property type="component" value="Unassembled WGS sequence"/>
</dbReference>
<dbReference type="InterPro" id="IPR035225">
    <property type="entry name" value="DUF5338"/>
</dbReference>
<feature type="region of interest" description="Disordered" evidence="1">
    <location>
        <begin position="70"/>
        <end position="126"/>
    </location>
</feature>
<dbReference type="Pfam" id="PF17273">
    <property type="entry name" value="DUF5338"/>
    <property type="match status" value="1"/>
</dbReference>
<feature type="compositionally biased region" description="Basic and acidic residues" evidence="1">
    <location>
        <begin position="89"/>
        <end position="126"/>
    </location>
</feature>
<dbReference type="OrthoDB" id="5771758at2"/>
<evidence type="ECO:0008006" key="4">
    <source>
        <dbReference type="Google" id="ProtNLM"/>
    </source>
</evidence>
<protein>
    <recommendedName>
        <fullName evidence="4">TraK protein</fullName>
    </recommendedName>
</protein>
<feature type="region of interest" description="Disordered" evidence="1">
    <location>
        <begin position="1"/>
        <end position="21"/>
    </location>
</feature>
<comment type="caution">
    <text evidence="2">The sequence shown here is derived from an EMBL/GenBank/DDBJ whole genome shotgun (WGS) entry which is preliminary data.</text>
</comment>
<feature type="compositionally biased region" description="Polar residues" evidence="1">
    <location>
        <begin position="70"/>
        <end position="87"/>
    </location>
</feature>
<evidence type="ECO:0000313" key="3">
    <source>
        <dbReference type="Proteomes" id="UP000252995"/>
    </source>
</evidence>
<evidence type="ECO:0000256" key="1">
    <source>
        <dbReference type="SAM" id="MobiDB-lite"/>
    </source>
</evidence>
<evidence type="ECO:0000313" key="2">
    <source>
        <dbReference type="EMBL" id="RBP21718.1"/>
    </source>
</evidence>
<name>A0A366G490_9GAMM</name>
<dbReference type="AlphaFoldDB" id="A0A366G490"/>